<organism evidence="1 2">
    <name type="scientific">Willisornis vidua</name>
    <name type="common">Xingu scale-backed antbird</name>
    <dbReference type="NCBI Taxonomy" id="1566151"/>
    <lineage>
        <taxon>Eukaryota</taxon>
        <taxon>Metazoa</taxon>
        <taxon>Chordata</taxon>
        <taxon>Craniata</taxon>
        <taxon>Vertebrata</taxon>
        <taxon>Euteleostomi</taxon>
        <taxon>Archelosauria</taxon>
        <taxon>Archosauria</taxon>
        <taxon>Dinosauria</taxon>
        <taxon>Saurischia</taxon>
        <taxon>Theropoda</taxon>
        <taxon>Coelurosauria</taxon>
        <taxon>Aves</taxon>
        <taxon>Neognathae</taxon>
        <taxon>Neoaves</taxon>
        <taxon>Telluraves</taxon>
        <taxon>Australaves</taxon>
        <taxon>Passeriformes</taxon>
        <taxon>Thamnophilidae</taxon>
        <taxon>Willisornis</taxon>
    </lineage>
</organism>
<keyword evidence="2" id="KW-1185">Reference proteome</keyword>
<evidence type="ECO:0000313" key="2">
    <source>
        <dbReference type="Proteomes" id="UP001145742"/>
    </source>
</evidence>
<name>A0ABQ9DJC7_9PASS</name>
<accession>A0ABQ9DJC7</accession>
<protein>
    <submittedName>
        <fullName evidence="1">Uncharacterized protein</fullName>
    </submittedName>
</protein>
<dbReference type="EMBL" id="WHWB01032919">
    <property type="protein sequence ID" value="KAJ7423025.1"/>
    <property type="molecule type" value="Genomic_DNA"/>
</dbReference>
<dbReference type="Proteomes" id="UP001145742">
    <property type="component" value="Unassembled WGS sequence"/>
</dbReference>
<gene>
    <name evidence="1" type="ORF">WISP_35611</name>
</gene>
<proteinExistence type="predicted"/>
<reference evidence="1" key="1">
    <citation type="submission" date="2019-10" db="EMBL/GenBank/DDBJ databases">
        <authorList>
            <person name="Soares A.E.R."/>
            <person name="Aleixo A."/>
            <person name="Schneider P."/>
            <person name="Miyaki C.Y."/>
            <person name="Schneider M.P."/>
            <person name="Mello C."/>
            <person name="Vasconcelos A.T.R."/>
        </authorList>
    </citation>
    <scope>NUCLEOTIDE SEQUENCE</scope>
    <source>
        <tissue evidence="1">Muscle</tissue>
    </source>
</reference>
<sequence length="113" mass="13159">MKLMKGLEYQSYEELLRELELVSLEKRRLRADLITLQLPERRFWPGGGQSLLPGDYDRTGHHPNLCQGTLGNRRNFFTGMVIRHWNGLPRKVMESPSLEVFKERLSMALSSMV</sequence>
<evidence type="ECO:0000313" key="1">
    <source>
        <dbReference type="EMBL" id="KAJ7423025.1"/>
    </source>
</evidence>
<comment type="caution">
    <text evidence="1">The sequence shown here is derived from an EMBL/GenBank/DDBJ whole genome shotgun (WGS) entry which is preliminary data.</text>
</comment>